<keyword evidence="4" id="KW-1185">Reference proteome</keyword>
<evidence type="ECO:0000313" key="3">
    <source>
        <dbReference type="EMBL" id="GGX58737.1"/>
    </source>
</evidence>
<protein>
    <recommendedName>
        <fullName evidence="5">Spermidine synthase</fullName>
    </recommendedName>
</protein>
<gene>
    <name evidence="3" type="ORF">GCM10011309_05160</name>
</gene>
<comment type="caution">
    <text evidence="3">The sequence shown here is derived from an EMBL/GenBank/DDBJ whole genome shotgun (WGS) entry which is preliminary data.</text>
</comment>
<keyword evidence="2" id="KW-0812">Transmembrane</keyword>
<evidence type="ECO:0000256" key="2">
    <source>
        <dbReference type="SAM" id="Phobius"/>
    </source>
</evidence>
<keyword evidence="1" id="KW-0620">Polyamine biosynthesis</keyword>
<dbReference type="AlphaFoldDB" id="A0A918KCM8"/>
<dbReference type="InterPro" id="IPR029063">
    <property type="entry name" value="SAM-dependent_MTases_sf"/>
</dbReference>
<dbReference type="PANTHER" id="PTHR43317">
    <property type="entry name" value="THERMOSPERMINE SYNTHASE ACAULIS5"/>
    <property type="match status" value="1"/>
</dbReference>
<dbReference type="EMBL" id="BMYV01000001">
    <property type="protein sequence ID" value="GGX58737.1"/>
    <property type="molecule type" value="Genomic_DNA"/>
</dbReference>
<keyword evidence="2" id="KW-1133">Transmembrane helix</keyword>
<accession>A0A918KCM8</accession>
<dbReference type="SUPFAM" id="SSF53335">
    <property type="entry name" value="S-adenosyl-L-methionine-dependent methyltransferases"/>
    <property type="match status" value="1"/>
</dbReference>
<organism evidence="3 4">
    <name type="scientific">Litorimonas cladophorae</name>
    <dbReference type="NCBI Taxonomy" id="1220491"/>
    <lineage>
        <taxon>Bacteria</taxon>
        <taxon>Pseudomonadati</taxon>
        <taxon>Pseudomonadota</taxon>
        <taxon>Alphaproteobacteria</taxon>
        <taxon>Maricaulales</taxon>
        <taxon>Robiginitomaculaceae</taxon>
    </lineage>
</organism>
<evidence type="ECO:0000313" key="4">
    <source>
        <dbReference type="Proteomes" id="UP000600865"/>
    </source>
</evidence>
<feature type="transmembrane region" description="Helical" evidence="2">
    <location>
        <begin position="12"/>
        <end position="32"/>
    </location>
</feature>
<proteinExistence type="predicted"/>
<feature type="transmembrane region" description="Helical" evidence="2">
    <location>
        <begin position="44"/>
        <end position="65"/>
    </location>
</feature>
<dbReference type="GO" id="GO:0006596">
    <property type="term" value="P:polyamine biosynthetic process"/>
    <property type="evidence" value="ECO:0007669"/>
    <property type="project" value="UniProtKB-KW"/>
</dbReference>
<name>A0A918KCM8_9PROT</name>
<reference evidence="3 4" key="1">
    <citation type="journal article" date="2014" name="Int. J. Syst. Evol. Microbiol.">
        <title>Complete genome sequence of Corynebacterium casei LMG S-19264T (=DSM 44701T), isolated from a smear-ripened cheese.</title>
        <authorList>
            <consortium name="US DOE Joint Genome Institute (JGI-PGF)"/>
            <person name="Walter F."/>
            <person name="Albersmeier A."/>
            <person name="Kalinowski J."/>
            <person name="Ruckert C."/>
        </authorList>
    </citation>
    <scope>NUCLEOTIDE SEQUENCE [LARGE SCALE GENOMIC DNA]</scope>
    <source>
        <strain evidence="3 4">KCTC 23968</strain>
    </source>
</reference>
<feature type="transmembrane region" description="Helical" evidence="2">
    <location>
        <begin position="96"/>
        <end position="117"/>
    </location>
</feature>
<evidence type="ECO:0008006" key="5">
    <source>
        <dbReference type="Google" id="ProtNLM"/>
    </source>
</evidence>
<dbReference type="Gene3D" id="3.40.50.150">
    <property type="entry name" value="Vaccinia Virus protein VP39"/>
    <property type="match status" value="1"/>
</dbReference>
<dbReference type="PANTHER" id="PTHR43317:SF1">
    <property type="entry name" value="THERMOSPERMINE SYNTHASE ACAULIS5"/>
    <property type="match status" value="1"/>
</dbReference>
<feature type="transmembrane region" description="Helical" evidence="2">
    <location>
        <begin position="71"/>
        <end position="89"/>
    </location>
</feature>
<sequence length="398" mass="43363">MGGVFNALIAPVIFNGIYEFAIVLALVLFLRPDGIVLPQAGEKPWSLFIIGAIAAAVNALMLVSVGVENRLIIFMTVAILALSALRFDLGRWVKTGMFAGLVVAAFSLNVFGSGSIFQDRSFYSLLAVKVDDSPHGKVHKFVHGDTFHNYQLRDPALQNVPTSYYIEGGSIHSAVMSARAVNDGPFNIAVVGLGAGAMACYEKPNESWMYFEIDPAVVELARNTEYFSYVETCAPEADIRIGDARQKLKAVPESSLDMIVIDAFSSDSIPAHLVTREALELYQSRLKPEGFVFFHTSNKLLDVTSVVVRLADDAGLTARYIDIQDFPANPYGDMGARATGILMGPEGAIQRATKNDPKYQTWVPSRHVKVWTDDYSSILGTLMAQSLKDGKAKAISQP</sequence>
<dbReference type="NCBIfam" id="NF037959">
    <property type="entry name" value="MFS_SpdSyn"/>
    <property type="match status" value="1"/>
</dbReference>
<evidence type="ECO:0000256" key="1">
    <source>
        <dbReference type="ARBA" id="ARBA00023115"/>
    </source>
</evidence>
<keyword evidence="2" id="KW-0472">Membrane</keyword>
<dbReference type="Proteomes" id="UP000600865">
    <property type="component" value="Unassembled WGS sequence"/>
</dbReference>